<proteinExistence type="inferred from homology"/>
<feature type="binding site" evidence="9">
    <location>
        <begin position="190"/>
        <end position="194"/>
    </location>
    <ligand>
        <name>GTP</name>
        <dbReference type="ChEBI" id="CHEBI:37565"/>
    </ligand>
</feature>
<keyword evidence="8 9" id="KW-0342">GTP-binding</keyword>
<evidence type="ECO:0000256" key="7">
    <source>
        <dbReference type="ARBA" id="ARBA00022842"/>
    </source>
</evidence>
<evidence type="ECO:0000256" key="9">
    <source>
        <dbReference type="HAMAP-Rule" id="MF_01454"/>
    </source>
</evidence>
<dbReference type="NCBIfam" id="NF008955">
    <property type="entry name" value="PRK12297.1"/>
    <property type="match status" value="1"/>
</dbReference>
<feature type="domain" description="OBG-type G" evidence="11">
    <location>
        <begin position="159"/>
        <end position="326"/>
    </location>
</feature>
<dbReference type="InterPro" id="IPR006073">
    <property type="entry name" value="GTP-bd"/>
</dbReference>
<organism evidence="14 15">
    <name type="scientific">Candidatus Thermofonsia Clade 1 bacterium</name>
    <dbReference type="NCBI Taxonomy" id="2364210"/>
    <lineage>
        <taxon>Bacteria</taxon>
        <taxon>Bacillati</taxon>
        <taxon>Chloroflexota</taxon>
        <taxon>Candidatus Thermofontia</taxon>
        <taxon>Candidatus Thermofonsia Clade 1</taxon>
    </lineage>
</organism>
<comment type="caution">
    <text evidence="14">The sequence shown here is derived from an EMBL/GenBank/DDBJ whole genome shotgun (WGS) entry which is preliminary data.</text>
</comment>
<gene>
    <name evidence="9" type="primary">obg</name>
    <name evidence="14" type="ORF">CUN49_11470</name>
</gene>
<dbReference type="SUPFAM" id="SSF102741">
    <property type="entry name" value="Obg GTP-binding protein C-terminal domain"/>
    <property type="match status" value="1"/>
</dbReference>
<dbReference type="EC" id="3.6.5.-" evidence="9"/>
<evidence type="ECO:0000313" key="14">
    <source>
        <dbReference type="EMBL" id="PJF35257.1"/>
    </source>
</evidence>
<feature type="binding site" evidence="9">
    <location>
        <position position="192"/>
    </location>
    <ligand>
        <name>Mg(2+)</name>
        <dbReference type="ChEBI" id="CHEBI:18420"/>
    </ligand>
</feature>
<feature type="domain" description="Obg" evidence="13">
    <location>
        <begin position="1"/>
        <end position="158"/>
    </location>
</feature>
<name>A0A2M8PCH3_9CHLR</name>
<reference evidence="14 15" key="1">
    <citation type="submission" date="2017-11" db="EMBL/GenBank/DDBJ databases">
        <title>Evolution of Phototrophy in the Chloroflexi Phylum Driven by Horizontal Gene Transfer.</title>
        <authorList>
            <person name="Ward L.M."/>
            <person name="Hemp J."/>
            <person name="Shih P.M."/>
            <person name="Mcglynn S.E."/>
            <person name="Fischer W."/>
        </authorList>
    </citation>
    <scope>NUCLEOTIDE SEQUENCE [LARGE SCALE GENOMIC DNA]</scope>
    <source>
        <strain evidence="14">JP3_13</strain>
    </source>
</reference>
<dbReference type="InterPro" id="IPR036726">
    <property type="entry name" value="GTP1_OBG_dom_sf"/>
</dbReference>
<dbReference type="Proteomes" id="UP000229681">
    <property type="component" value="Unassembled WGS sequence"/>
</dbReference>
<feature type="binding site" evidence="9">
    <location>
        <begin position="165"/>
        <end position="172"/>
    </location>
    <ligand>
        <name>GTP</name>
        <dbReference type="ChEBI" id="CHEBI:37565"/>
    </ligand>
</feature>
<evidence type="ECO:0000256" key="2">
    <source>
        <dbReference type="ARBA" id="ARBA00007699"/>
    </source>
</evidence>
<feature type="domain" description="OCT" evidence="12">
    <location>
        <begin position="343"/>
        <end position="421"/>
    </location>
</feature>
<dbReference type="EMBL" id="PGTM01000182">
    <property type="protein sequence ID" value="PJF35257.1"/>
    <property type="molecule type" value="Genomic_DNA"/>
</dbReference>
<dbReference type="CDD" id="cd01898">
    <property type="entry name" value="Obg"/>
    <property type="match status" value="1"/>
</dbReference>
<dbReference type="Gene3D" id="3.40.50.300">
    <property type="entry name" value="P-loop containing nucleotide triphosphate hydrolases"/>
    <property type="match status" value="1"/>
</dbReference>
<dbReference type="NCBIfam" id="NF008954">
    <property type="entry name" value="PRK12296.1"/>
    <property type="match status" value="1"/>
</dbReference>
<evidence type="ECO:0000256" key="6">
    <source>
        <dbReference type="ARBA" id="ARBA00022801"/>
    </source>
</evidence>
<dbReference type="Gene3D" id="3.30.300.350">
    <property type="entry name" value="GTP-binding protein OBG, C-terminal domain"/>
    <property type="match status" value="1"/>
</dbReference>
<feature type="binding site" evidence="9">
    <location>
        <position position="172"/>
    </location>
    <ligand>
        <name>Mg(2+)</name>
        <dbReference type="ChEBI" id="CHEBI:18420"/>
    </ligand>
</feature>
<dbReference type="GO" id="GO:0005737">
    <property type="term" value="C:cytoplasm"/>
    <property type="evidence" value="ECO:0007669"/>
    <property type="project" value="UniProtKB-SubCell"/>
</dbReference>
<dbReference type="AlphaFoldDB" id="A0A2M8PCH3"/>
<dbReference type="InterPro" id="IPR027417">
    <property type="entry name" value="P-loop_NTPase"/>
</dbReference>
<evidence type="ECO:0000256" key="4">
    <source>
        <dbReference type="ARBA" id="ARBA00022723"/>
    </source>
</evidence>
<dbReference type="PROSITE" id="PS51881">
    <property type="entry name" value="OCT"/>
    <property type="match status" value="1"/>
</dbReference>
<feature type="binding site" evidence="9">
    <location>
        <begin position="278"/>
        <end position="281"/>
    </location>
    <ligand>
        <name>GTP</name>
        <dbReference type="ChEBI" id="CHEBI:37565"/>
    </ligand>
</feature>
<dbReference type="GO" id="GO:0005525">
    <property type="term" value="F:GTP binding"/>
    <property type="evidence" value="ECO:0007669"/>
    <property type="project" value="UniProtKB-UniRule"/>
</dbReference>
<dbReference type="PROSITE" id="PS51710">
    <property type="entry name" value="G_OBG"/>
    <property type="match status" value="1"/>
</dbReference>
<dbReference type="InterPro" id="IPR006074">
    <property type="entry name" value="GTP1-OBG_CS"/>
</dbReference>
<dbReference type="PROSITE" id="PS51883">
    <property type="entry name" value="OBG"/>
    <property type="match status" value="1"/>
</dbReference>
<dbReference type="InterPro" id="IPR031167">
    <property type="entry name" value="G_OBG"/>
</dbReference>
<dbReference type="InterPro" id="IPR045086">
    <property type="entry name" value="OBG_GTPase"/>
</dbReference>
<dbReference type="NCBIfam" id="TIGR02729">
    <property type="entry name" value="Obg_CgtA"/>
    <property type="match status" value="1"/>
</dbReference>
<dbReference type="SUPFAM" id="SSF52540">
    <property type="entry name" value="P-loop containing nucleoside triphosphate hydrolases"/>
    <property type="match status" value="1"/>
</dbReference>
<feature type="binding site" evidence="9">
    <location>
        <begin position="307"/>
        <end position="309"/>
    </location>
    <ligand>
        <name>GTP</name>
        <dbReference type="ChEBI" id="CHEBI:37565"/>
    </ligand>
</feature>
<feature type="region of interest" description="Disordered" evidence="10">
    <location>
        <begin position="119"/>
        <end position="145"/>
    </location>
</feature>
<comment type="subunit">
    <text evidence="9">Monomer.</text>
</comment>
<keyword evidence="6 9" id="KW-0378">Hydrolase</keyword>
<evidence type="ECO:0000313" key="15">
    <source>
        <dbReference type="Proteomes" id="UP000229681"/>
    </source>
</evidence>
<comment type="similarity">
    <text evidence="2 9">Belongs to the TRAFAC class OBG-HflX-like GTPase superfamily. OBG GTPase family.</text>
</comment>
<dbReference type="FunFam" id="2.70.210.12:FF:000001">
    <property type="entry name" value="GTPase Obg"/>
    <property type="match status" value="1"/>
</dbReference>
<feature type="binding site" evidence="9">
    <location>
        <begin position="211"/>
        <end position="214"/>
    </location>
    <ligand>
        <name>GTP</name>
        <dbReference type="ChEBI" id="CHEBI:37565"/>
    </ligand>
</feature>
<dbReference type="SUPFAM" id="SSF82051">
    <property type="entry name" value="Obg GTP-binding protein N-terminal domain"/>
    <property type="match status" value="1"/>
</dbReference>
<dbReference type="PROSITE" id="PS00905">
    <property type="entry name" value="GTP1_OBG"/>
    <property type="match status" value="1"/>
</dbReference>
<dbReference type="Pfam" id="PF09269">
    <property type="entry name" value="DUF1967"/>
    <property type="match status" value="1"/>
</dbReference>
<dbReference type="PRINTS" id="PR00326">
    <property type="entry name" value="GTP1OBG"/>
</dbReference>
<dbReference type="NCBIfam" id="TIGR03595">
    <property type="entry name" value="Obg_CgtA_exten"/>
    <property type="match status" value="1"/>
</dbReference>
<dbReference type="HAMAP" id="MF_01454">
    <property type="entry name" value="GTPase_Obg"/>
    <property type="match status" value="1"/>
</dbReference>
<keyword evidence="3 9" id="KW-0963">Cytoplasm</keyword>
<dbReference type="Pfam" id="PF01926">
    <property type="entry name" value="MMR_HSR1"/>
    <property type="match status" value="1"/>
</dbReference>
<dbReference type="GO" id="GO:0042254">
    <property type="term" value="P:ribosome biogenesis"/>
    <property type="evidence" value="ECO:0007669"/>
    <property type="project" value="UniProtKB-UniRule"/>
</dbReference>
<keyword evidence="7 9" id="KW-0460">Magnesium</keyword>
<dbReference type="InterPro" id="IPR036346">
    <property type="entry name" value="GTP-bd_prot_GTP1/OBG_C_sf"/>
</dbReference>
<evidence type="ECO:0000259" key="13">
    <source>
        <dbReference type="PROSITE" id="PS51883"/>
    </source>
</evidence>
<comment type="function">
    <text evidence="9">An essential GTPase which binds GTP, GDP and possibly (p)ppGpp with moderate affinity, with high nucleotide exchange rates and a fairly low GTP hydrolysis rate. Plays a role in control of the cell cycle, stress response, ribosome biogenesis and in those bacteria that undergo differentiation, in morphogenesis control.</text>
</comment>
<keyword evidence="4 9" id="KW-0479">Metal-binding</keyword>
<evidence type="ECO:0000256" key="1">
    <source>
        <dbReference type="ARBA" id="ARBA00001946"/>
    </source>
</evidence>
<dbReference type="InterPro" id="IPR015349">
    <property type="entry name" value="OCT_dom"/>
</dbReference>
<dbReference type="GO" id="GO:0003924">
    <property type="term" value="F:GTPase activity"/>
    <property type="evidence" value="ECO:0007669"/>
    <property type="project" value="UniProtKB-UniRule"/>
</dbReference>
<evidence type="ECO:0000256" key="8">
    <source>
        <dbReference type="ARBA" id="ARBA00023134"/>
    </source>
</evidence>
<dbReference type="GO" id="GO:0000287">
    <property type="term" value="F:magnesium ion binding"/>
    <property type="evidence" value="ECO:0007669"/>
    <property type="project" value="InterPro"/>
</dbReference>
<comment type="cofactor">
    <cofactor evidence="1 9">
        <name>Mg(2+)</name>
        <dbReference type="ChEBI" id="CHEBI:18420"/>
    </cofactor>
</comment>
<protein>
    <recommendedName>
        <fullName evidence="9">GTPase Obg</fullName>
        <ecNumber evidence="9">3.6.5.-</ecNumber>
    </recommendedName>
    <alternativeName>
        <fullName evidence="9">GTP-binding protein Obg</fullName>
    </alternativeName>
</protein>
<dbReference type="Pfam" id="PF01018">
    <property type="entry name" value="GTP1_OBG"/>
    <property type="match status" value="1"/>
</dbReference>
<dbReference type="PANTHER" id="PTHR11702">
    <property type="entry name" value="DEVELOPMENTALLY REGULATED GTP-BINDING PROTEIN-RELATED"/>
    <property type="match status" value="1"/>
</dbReference>
<keyword evidence="5 9" id="KW-0547">Nucleotide-binding</keyword>
<dbReference type="Gene3D" id="2.70.210.12">
    <property type="entry name" value="GTP1/OBG domain"/>
    <property type="match status" value="1"/>
</dbReference>
<evidence type="ECO:0000259" key="12">
    <source>
        <dbReference type="PROSITE" id="PS51881"/>
    </source>
</evidence>
<comment type="subcellular location">
    <subcellularLocation>
        <location evidence="9">Cytoplasm</location>
    </subcellularLocation>
</comment>
<evidence type="ECO:0000256" key="5">
    <source>
        <dbReference type="ARBA" id="ARBA00022741"/>
    </source>
</evidence>
<dbReference type="NCBIfam" id="NF008956">
    <property type="entry name" value="PRK12299.1"/>
    <property type="match status" value="1"/>
</dbReference>
<evidence type="ECO:0000256" key="3">
    <source>
        <dbReference type="ARBA" id="ARBA00022490"/>
    </source>
</evidence>
<accession>A0A2M8PCH3</accession>
<sequence>MFFDEAVIYVRSGDGGNGIVHFHREKYMPRGGPDGGDGGRGGDVVLIATRHMNTLYAFSRKRKFIAENGKDGGPNRRSGASAPALRIQVPLGTVVKDAKTGAILADLVEHGQAVVVAKGGRGGRGNQHFATSTNQAPRMAERGEPGEGRELRLELRLIADVGIVGVPNAGKSTLLSVISNAKPKIAPYPFTTLEPNLGVVVVGDRDIVFADLPGLIEGAHMGIGLGHAFLRHVQRTRLLVHLLNGESENPLADFNQINAELALFDPQLAHKPQIVALNKMDLPEAQARWAQVERELKQRGYSIMAISAATGSGVRELVNRAAAELAQLPDQVRTFDQTPTYTLAHEEAMAFTLTRGEHGEFIVRGEAIERAAAMTYWEFDESVARFQRILERLGITKALEEAGVQVGDTVFIGDYELEWGE</sequence>
<dbReference type="PANTHER" id="PTHR11702:SF31">
    <property type="entry name" value="MITOCHONDRIAL RIBOSOME-ASSOCIATED GTPASE 2"/>
    <property type="match status" value="1"/>
</dbReference>
<evidence type="ECO:0000256" key="10">
    <source>
        <dbReference type="SAM" id="MobiDB-lite"/>
    </source>
</evidence>
<dbReference type="InterPro" id="IPR006169">
    <property type="entry name" value="GTP1_OBG_dom"/>
</dbReference>
<dbReference type="InterPro" id="IPR014100">
    <property type="entry name" value="GTP-bd_Obg/CgtA"/>
</dbReference>
<evidence type="ECO:0000259" key="11">
    <source>
        <dbReference type="PROSITE" id="PS51710"/>
    </source>
</evidence>